<comment type="caution">
    <text evidence="2">The sequence shown here is derived from an EMBL/GenBank/DDBJ whole genome shotgun (WGS) entry which is preliminary data.</text>
</comment>
<dbReference type="EMBL" id="JAAIUW010000010">
    <property type="protein sequence ID" value="KAF7812160.1"/>
    <property type="molecule type" value="Genomic_DNA"/>
</dbReference>
<accession>A0A834T054</accession>
<keyword evidence="1" id="KW-0472">Membrane</keyword>
<feature type="transmembrane region" description="Helical" evidence="1">
    <location>
        <begin position="99"/>
        <end position="119"/>
    </location>
</feature>
<evidence type="ECO:0000313" key="3">
    <source>
        <dbReference type="Proteomes" id="UP000634136"/>
    </source>
</evidence>
<keyword evidence="1" id="KW-0812">Transmembrane</keyword>
<keyword evidence="2" id="KW-0413">Isomerase</keyword>
<name>A0A834T054_9FABA</name>
<keyword evidence="1" id="KW-1133">Transmembrane helix</keyword>
<evidence type="ECO:0000313" key="2">
    <source>
        <dbReference type="EMBL" id="KAF7812160.1"/>
    </source>
</evidence>
<dbReference type="AlphaFoldDB" id="A0A834T054"/>
<sequence length="370" mass="41691">MASSSIGESRGIPVVGIQNTYCECGIRARIMISESERNPNRLYATCAKYPKCNYYVWLTPRRVGDREPGNQDTNNSVQSSIDNVDSAMLEARFAKIESMLGWIKMCVAFVMFVVLVLLLKDPQLEAEMMNRLQHVLPPFPFEQLLPFPFVQVSFSVPWSENVLTNPNNPFVFGNLIEHAPQNGRATNLQVRDLTLFNGQAMDEHHRLSNNISQLLHPQSSQCPHQCGGQMGRWDQCGAQSSGSWHCCALHGLRRHHLLSLCPLPIVESGRQSVGMPYAFCFQCSNTALDVGCSPQSTARSLSLHHFLQFPQVFPLETLVLVVLRIVHKGQQALDQQFILCTRPYMIDLGARCSAARLRMTVHNDNLLRRK</sequence>
<dbReference type="Proteomes" id="UP000634136">
    <property type="component" value="Unassembled WGS sequence"/>
</dbReference>
<dbReference type="GO" id="GO:0016853">
    <property type="term" value="F:isomerase activity"/>
    <property type="evidence" value="ECO:0007669"/>
    <property type="project" value="UniProtKB-KW"/>
</dbReference>
<protein>
    <submittedName>
        <fullName evidence="2">DNA topoisomerase 3-alpha-like</fullName>
    </submittedName>
</protein>
<evidence type="ECO:0000256" key="1">
    <source>
        <dbReference type="SAM" id="Phobius"/>
    </source>
</evidence>
<keyword evidence="3" id="KW-1185">Reference proteome</keyword>
<reference evidence="2" key="1">
    <citation type="submission" date="2020-09" db="EMBL/GenBank/DDBJ databases">
        <title>Genome-Enabled Discovery of Anthraquinone Biosynthesis in Senna tora.</title>
        <authorList>
            <person name="Kang S.-H."/>
            <person name="Pandey R.P."/>
            <person name="Lee C.-M."/>
            <person name="Sim J.-S."/>
            <person name="Jeong J.-T."/>
            <person name="Choi B.-S."/>
            <person name="Jung M."/>
            <person name="Ginzburg D."/>
            <person name="Zhao K."/>
            <person name="Won S.Y."/>
            <person name="Oh T.-J."/>
            <person name="Yu Y."/>
            <person name="Kim N.-H."/>
            <person name="Lee O.R."/>
            <person name="Lee T.-H."/>
            <person name="Bashyal P."/>
            <person name="Kim T.-S."/>
            <person name="Lee W.-H."/>
            <person name="Kawkins C."/>
            <person name="Kim C.-K."/>
            <person name="Kim J.S."/>
            <person name="Ahn B.O."/>
            <person name="Rhee S.Y."/>
            <person name="Sohng J.K."/>
        </authorList>
    </citation>
    <scope>NUCLEOTIDE SEQUENCE</scope>
    <source>
        <tissue evidence="2">Leaf</tissue>
    </source>
</reference>
<gene>
    <name evidence="2" type="ORF">G2W53_033136</name>
</gene>
<organism evidence="2 3">
    <name type="scientific">Senna tora</name>
    <dbReference type="NCBI Taxonomy" id="362788"/>
    <lineage>
        <taxon>Eukaryota</taxon>
        <taxon>Viridiplantae</taxon>
        <taxon>Streptophyta</taxon>
        <taxon>Embryophyta</taxon>
        <taxon>Tracheophyta</taxon>
        <taxon>Spermatophyta</taxon>
        <taxon>Magnoliopsida</taxon>
        <taxon>eudicotyledons</taxon>
        <taxon>Gunneridae</taxon>
        <taxon>Pentapetalae</taxon>
        <taxon>rosids</taxon>
        <taxon>fabids</taxon>
        <taxon>Fabales</taxon>
        <taxon>Fabaceae</taxon>
        <taxon>Caesalpinioideae</taxon>
        <taxon>Cassia clade</taxon>
        <taxon>Senna</taxon>
    </lineage>
</organism>
<proteinExistence type="predicted"/>